<feature type="domain" description="Rhodanese" evidence="10">
    <location>
        <begin position="4"/>
        <end position="45"/>
    </location>
</feature>
<feature type="active site" description="Cysteine persulfide intermediate" evidence="9">
    <location>
        <position position="201"/>
    </location>
</feature>
<dbReference type="NCBIfam" id="TIGR00420">
    <property type="entry name" value="trmU"/>
    <property type="match status" value="1"/>
</dbReference>
<keyword evidence="5 9" id="KW-0067">ATP-binding</keyword>
<dbReference type="InterPro" id="IPR023382">
    <property type="entry name" value="MnmA-like_central_sf"/>
</dbReference>
<dbReference type="Proteomes" id="UP001460202">
    <property type="component" value="Unassembled WGS sequence"/>
</dbReference>
<accession>A0ABV1GZ79</accession>
<feature type="binding site" evidence="9">
    <location>
        <position position="124"/>
    </location>
    <ligand>
        <name>ATP</name>
        <dbReference type="ChEBI" id="CHEBI:30616"/>
    </ligand>
</feature>
<evidence type="ECO:0000313" key="12">
    <source>
        <dbReference type="Proteomes" id="UP001460202"/>
    </source>
</evidence>
<dbReference type="Pfam" id="PF20259">
    <property type="entry name" value="tRNA_Me_trans_M"/>
    <property type="match status" value="1"/>
</dbReference>
<reference evidence="11 12" key="1">
    <citation type="submission" date="2024-03" db="EMBL/GenBank/DDBJ databases">
        <title>Human intestinal bacterial collection.</title>
        <authorList>
            <person name="Pauvert C."/>
            <person name="Hitch T.C.A."/>
            <person name="Clavel T."/>
        </authorList>
    </citation>
    <scope>NUCLEOTIDE SEQUENCE [LARGE SCALE GENOMIC DNA]</scope>
    <source>
        <strain evidence="11 12">CLA-KB-H122</strain>
    </source>
</reference>
<evidence type="ECO:0000256" key="6">
    <source>
        <dbReference type="ARBA" id="ARBA00022884"/>
    </source>
</evidence>
<evidence type="ECO:0000256" key="9">
    <source>
        <dbReference type="HAMAP-Rule" id="MF_00144"/>
    </source>
</evidence>
<evidence type="ECO:0000259" key="10">
    <source>
        <dbReference type="PROSITE" id="PS50206"/>
    </source>
</evidence>
<dbReference type="Gene3D" id="2.40.30.10">
    <property type="entry name" value="Translation factors"/>
    <property type="match status" value="1"/>
</dbReference>
<dbReference type="PANTHER" id="PTHR11933">
    <property type="entry name" value="TRNA 5-METHYLAMINOMETHYL-2-THIOURIDYLATE -METHYLTRANSFERASE"/>
    <property type="match status" value="1"/>
</dbReference>
<dbReference type="GO" id="GO:0103016">
    <property type="term" value="F:tRNA-uridine 2-sulfurtransferase activity"/>
    <property type="evidence" value="ECO:0007669"/>
    <property type="project" value="UniProtKB-EC"/>
</dbReference>
<dbReference type="InterPro" id="IPR046885">
    <property type="entry name" value="MnmA-like_C"/>
</dbReference>
<dbReference type="InterPro" id="IPR046884">
    <property type="entry name" value="MnmA-like_central"/>
</dbReference>
<evidence type="ECO:0000256" key="5">
    <source>
        <dbReference type="ARBA" id="ARBA00022840"/>
    </source>
</evidence>
<feature type="binding site" evidence="9">
    <location>
        <position position="33"/>
    </location>
    <ligand>
        <name>ATP</name>
        <dbReference type="ChEBI" id="CHEBI:30616"/>
    </ligand>
</feature>
<evidence type="ECO:0000256" key="8">
    <source>
        <dbReference type="ARBA" id="ARBA00051542"/>
    </source>
</evidence>
<comment type="caution">
    <text evidence="11">The sequence shown here is derived from an EMBL/GenBank/DDBJ whole genome shotgun (WGS) entry which is preliminary data.</text>
</comment>
<gene>
    <name evidence="9 11" type="primary">mnmA</name>
    <name evidence="11" type="ORF">WMO46_12280</name>
</gene>
<sequence>MARVVIGLSGGVDSSVAAWLLKQQGHEVIGLFMINWHDTTGTLEGDCPWHDDRVFAELVAKRLDIALHVADLSDEYRARVVEYMFAEYEQGRTPNPDVLCNREIKFDVFLREALKLGADYVATGHYCRKAEEVLPDGRTVYKLLAGSDPNKDQSYFLCQLSQEQLRYALFPVGDLLKPEVRRIAAEQQLATARRKDSQGICFVGKVDLPTFLQQKLARKRGNVHEILPAWPKFRREAAPANGSEPSDDQLAAQAEPWHYTVRDGKKIGEHNGAHFYTVGQRKGLGIGGRKESLFIIGTDVAQNVIYVGEGDAHPGLWRPALHIVPEEVHWVNPSRKMAPGTSARFSVRIRYRQPLQGATLHMRPNGMYILFDEPQRGIAPGQFAAWYDGDELVGSGVIEK</sequence>
<feature type="site" description="Interaction with tRNA" evidence="9">
    <location>
        <position position="125"/>
    </location>
</feature>
<protein>
    <recommendedName>
        <fullName evidence="9">tRNA-specific 2-thiouridylase MnmA</fullName>
        <ecNumber evidence="9">2.8.1.13</ecNumber>
    </recommendedName>
</protein>
<dbReference type="Gene3D" id="2.30.30.280">
    <property type="entry name" value="Adenine nucleotide alpha hydrolases-like domains"/>
    <property type="match status" value="1"/>
</dbReference>
<comment type="function">
    <text evidence="9">Catalyzes the 2-thiolation of uridine at the wobble position (U34) of tRNA, leading to the formation of s(2)U34.</text>
</comment>
<dbReference type="NCBIfam" id="NF001138">
    <property type="entry name" value="PRK00143.1"/>
    <property type="match status" value="1"/>
</dbReference>
<feature type="region of interest" description="Interaction with tRNA" evidence="9">
    <location>
        <begin position="350"/>
        <end position="351"/>
    </location>
</feature>
<feature type="region of interest" description="Interaction with target base in tRNA" evidence="9">
    <location>
        <begin position="95"/>
        <end position="97"/>
    </location>
</feature>
<feature type="active site" description="Nucleophile" evidence="9">
    <location>
        <position position="100"/>
    </location>
</feature>
<keyword evidence="7" id="KW-1015">Disulfide bond</keyword>
<feature type="site" description="Interaction with tRNA" evidence="9">
    <location>
        <position position="382"/>
    </location>
</feature>
<organism evidence="11 12">
    <name type="scientific">Alistipes intestinihominis</name>
    <dbReference type="NCBI Taxonomy" id="3133172"/>
    <lineage>
        <taxon>Bacteria</taxon>
        <taxon>Pseudomonadati</taxon>
        <taxon>Bacteroidota</taxon>
        <taxon>Bacteroidia</taxon>
        <taxon>Bacteroidales</taxon>
        <taxon>Rikenellaceae</taxon>
        <taxon>Alistipes</taxon>
    </lineage>
</organism>
<feature type="region of interest" description="Interaction with tRNA" evidence="9">
    <location>
        <begin position="151"/>
        <end position="153"/>
    </location>
</feature>
<dbReference type="InterPro" id="IPR001763">
    <property type="entry name" value="Rhodanese-like_dom"/>
</dbReference>
<proteinExistence type="inferred from homology"/>
<dbReference type="HAMAP" id="MF_00144">
    <property type="entry name" value="tRNA_thiouridyl_MnmA"/>
    <property type="match status" value="1"/>
</dbReference>
<keyword evidence="9" id="KW-0963">Cytoplasm</keyword>
<feature type="binding site" evidence="9">
    <location>
        <begin position="7"/>
        <end position="14"/>
    </location>
    <ligand>
        <name>ATP</name>
        <dbReference type="ChEBI" id="CHEBI:30616"/>
    </ligand>
</feature>
<dbReference type="RefSeq" id="WP_278965011.1">
    <property type="nucleotide sequence ID" value="NZ_JBBMFL010000015.1"/>
</dbReference>
<evidence type="ECO:0000256" key="7">
    <source>
        <dbReference type="ARBA" id="ARBA00023157"/>
    </source>
</evidence>
<dbReference type="PROSITE" id="PS50206">
    <property type="entry name" value="RHODANESE_3"/>
    <property type="match status" value="1"/>
</dbReference>
<evidence type="ECO:0000256" key="1">
    <source>
        <dbReference type="ARBA" id="ARBA00022555"/>
    </source>
</evidence>
<evidence type="ECO:0000313" key="11">
    <source>
        <dbReference type="EMBL" id="MEQ2545721.1"/>
    </source>
</evidence>
<dbReference type="SUPFAM" id="SSF52402">
    <property type="entry name" value="Adenine nucleotide alpha hydrolases-like"/>
    <property type="match status" value="1"/>
</dbReference>
<dbReference type="PANTHER" id="PTHR11933:SF5">
    <property type="entry name" value="MITOCHONDRIAL TRNA-SPECIFIC 2-THIOURIDYLASE 1"/>
    <property type="match status" value="1"/>
</dbReference>
<comment type="caution">
    <text evidence="9">Lacks conserved residue(s) required for the propagation of feature annotation.</text>
</comment>
<keyword evidence="12" id="KW-1185">Reference proteome</keyword>
<dbReference type="InterPro" id="IPR004506">
    <property type="entry name" value="MnmA-like"/>
</dbReference>
<dbReference type="InterPro" id="IPR014729">
    <property type="entry name" value="Rossmann-like_a/b/a_fold"/>
</dbReference>
<name>A0ABV1GZ79_9BACT</name>
<dbReference type="Pfam" id="PF20258">
    <property type="entry name" value="tRNA_Me_trans_C"/>
    <property type="match status" value="1"/>
</dbReference>
<dbReference type="EC" id="2.8.1.13" evidence="9"/>
<keyword evidence="6 9" id="KW-0694">RNA-binding</keyword>
<comment type="catalytic activity">
    <reaction evidence="8 9">
        <text>S-sulfanyl-L-cysteinyl-[protein] + uridine(34) in tRNA + AH2 + ATP = 2-thiouridine(34) in tRNA + L-cysteinyl-[protein] + A + AMP + diphosphate + H(+)</text>
        <dbReference type="Rhea" id="RHEA:47032"/>
        <dbReference type="Rhea" id="RHEA-COMP:10131"/>
        <dbReference type="Rhea" id="RHEA-COMP:11726"/>
        <dbReference type="Rhea" id="RHEA-COMP:11727"/>
        <dbReference type="Rhea" id="RHEA-COMP:11728"/>
        <dbReference type="ChEBI" id="CHEBI:13193"/>
        <dbReference type="ChEBI" id="CHEBI:15378"/>
        <dbReference type="ChEBI" id="CHEBI:17499"/>
        <dbReference type="ChEBI" id="CHEBI:29950"/>
        <dbReference type="ChEBI" id="CHEBI:30616"/>
        <dbReference type="ChEBI" id="CHEBI:33019"/>
        <dbReference type="ChEBI" id="CHEBI:61963"/>
        <dbReference type="ChEBI" id="CHEBI:65315"/>
        <dbReference type="ChEBI" id="CHEBI:87170"/>
        <dbReference type="ChEBI" id="CHEBI:456215"/>
        <dbReference type="EC" id="2.8.1.13"/>
    </reaction>
</comment>
<comment type="subcellular location">
    <subcellularLocation>
        <location evidence="9">Cytoplasm</location>
    </subcellularLocation>
</comment>
<dbReference type="Pfam" id="PF03054">
    <property type="entry name" value="tRNA_Me_trans"/>
    <property type="match status" value="1"/>
</dbReference>
<keyword evidence="2 9" id="KW-0808">Transferase</keyword>
<dbReference type="Gene3D" id="3.40.50.620">
    <property type="entry name" value="HUPs"/>
    <property type="match status" value="1"/>
</dbReference>
<evidence type="ECO:0000256" key="4">
    <source>
        <dbReference type="ARBA" id="ARBA00022741"/>
    </source>
</evidence>
<evidence type="ECO:0000256" key="3">
    <source>
        <dbReference type="ARBA" id="ARBA00022694"/>
    </source>
</evidence>
<dbReference type="EMBL" id="JBBMFL010000015">
    <property type="protein sequence ID" value="MEQ2545721.1"/>
    <property type="molecule type" value="Genomic_DNA"/>
</dbReference>
<evidence type="ECO:0000256" key="2">
    <source>
        <dbReference type="ARBA" id="ARBA00022679"/>
    </source>
</evidence>
<dbReference type="CDD" id="cd01998">
    <property type="entry name" value="MnmA_TRMU-like"/>
    <property type="match status" value="1"/>
</dbReference>
<keyword evidence="4 9" id="KW-0547">Nucleotide-binding</keyword>
<keyword evidence="1 9" id="KW-0820">tRNA-binding</keyword>
<comment type="similarity">
    <text evidence="9">Belongs to the MnmA/TRMU family.</text>
</comment>
<keyword evidence="3 9" id="KW-0819">tRNA processing</keyword>